<dbReference type="InterPro" id="IPR004821">
    <property type="entry name" value="Cyt_trans-like"/>
</dbReference>
<dbReference type="InterPro" id="IPR014729">
    <property type="entry name" value="Rossmann-like_a/b/a_fold"/>
</dbReference>
<dbReference type="Pfam" id="PF01467">
    <property type="entry name" value="CTP_transf_like"/>
    <property type="match status" value="1"/>
</dbReference>
<dbReference type="GO" id="GO:0016779">
    <property type="term" value="F:nucleotidyltransferase activity"/>
    <property type="evidence" value="ECO:0007669"/>
    <property type="project" value="UniProtKB-KW"/>
</dbReference>
<protein>
    <recommendedName>
        <fullName evidence="3">Cytidyltransferase-like domain-containing protein</fullName>
    </recommendedName>
</protein>
<reference evidence="4" key="1">
    <citation type="journal article" date="2023" name="Front. Microbiol.">
        <title>Phylogeography and host specificity of Pasteurellaceae pathogenic to sea-farmed fish in the north-east Atlantic.</title>
        <authorList>
            <person name="Gulla S."/>
            <person name="Colquhoun D.J."/>
            <person name="Olsen A.B."/>
            <person name="Spilsberg B."/>
            <person name="Lagesen K."/>
            <person name="Aakesson C.P."/>
            <person name="Strom S."/>
            <person name="Manji F."/>
            <person name="Birkbeck T.H."/>
            <person name="Nilsen H.K."/>
        </authorList>
    </citation>
    <scope>NUCLEOTIDE SEQUENCE</scope>
    <source>
        <strain evidence="4">TW16_20</strain>
    </source>
</reference>
<organism evidence="4 5">
    <name type="scientific">Phocoenobacter skyensis</name>
    <dbReference type="NCBI Taxonomy" id="97481"/>
    <lineage>
        <taxon>Bacteria</taxon>
        <taxon>Pseudomonadati</taxon>
        <taxon>Pseudomonadota</taxon>
        <taxon>Gammaproteobacteria</taxon>
        <taxon>Pasteurellales</taxon>
        <taxon>Pasteurellaceae</taxon>
        <taxon>Phocoenobacter</taxon>
    </lineage>
</organism>
<evidence type="ECO:0000313" key="5">
    <source>
        <dbReference type="Proteomes" id="UP001236239"/>
    </source>
</evidence>
<keyword evidence="2" id="KW-0548">Nucleotidyltransferase</keyword>
<evidence type="ECO:0000259" key="3">
    <source>
        <dbReference type="Pfam" id="PF01467"/>
    </source>
</evidence>
<dbReference type="SUPFAM" id="SSF52374">
    <property type="entry name" value="Nucleotidylyl transferase"/>
    <property type="match status" value="1"/>
</dbReference>
<comment type="caution">
    <text evidence="4">The sequence shown here is derived from an EMBL/GenBank/DDBJ whole genome shotgun (WGS) entry which is preliminary data.</text>
</comment>
<name>A0AAJ6NZS5_9PAST</name>
<dbReference type="EMBL" id="JASAYQ010000001">
    <property type="protein sequence ID" value="MDP8171825.1"/>
    <property type="molecule type" value="Genomic_DNA"/>
</dbReference>
<evidence type="ECO:0000313" key="4">
    <source>
        <dbReference type="EMBL" id="MDP8171825.1"/>
    </source>
</evidence>
<proteinExistence type="predicted"/>
<dbReference type="PANTHER" id="PTHR21342:SF0">
    <property type="entry name" value="BIFUNCTIONAL NMN ADENYLYLTRANSFERASE_NUDIX HYDROLASE"/>
    <property type="match status" value="1"/>
</dbReference>
<dbReference type="PANTHER" id="PTHR21342">
    <property type="entry name" value="PHOSPHOPANTETHEINE ADENYLYLTRANSFERASE"/>
    <property type="match status" value="1"/>
</dbReference>
<dbReference type="RefSeq" id="WP_306373488.1">
    <property type="nucleotide sequence ID" value="NZ_JASAYK010000001.1"/>
</dbReference>
<dbReference type="Gene3D" id="3.40.50.620">
    <property type="entry name" value="HUPs"/>
    <property type="match status" value="1"/>
</dbReference>
<accession>A0AAJ6NZS5</accession>
<evidence type="ECO:0000256" key="2">
    <source>
        <dbReference type="ARBA" id="ARBA00022695"/>
    </source>
</evidence>
<feature type="domain" description="Cytidyltransferase-like" evidence="3">
    <location>
        <begin position="11"/>
        <end position="149"/>
    </location>
</feature>
<dbReference type="Proteomes" id="UP001236239">
    <property type="component" value="Unassembled WGS sequence"/>
</dbReference>
<sequence length="177" mass="21043">MLIQKIGSVHGRFQPFHNEHLDYILEAKKRCDFLWIGLTKYDRENLTNECSHRELDSSNPWMYSERVMMIRLALLEAGIPLSKFAFIPFPIDDPHKISLYIPENVICYTTIREMWNIEKIKRLEKYGYQVYVLKEDYSEDRLQGTNIRELIRNNNPSWTTMVPKAVSNFIISLNKKI</sequence>
<evidence type="ECO:0000256" key="1">
    <source>
        <dbReference type="ARBA" id="ARBA00022679"/>
    </source>
</evidence>
<gene>
    <name evidence="4" type="ORF">QJU93_00370</name>
</gene>
<dbReference type="AlphaFoldDB" id="A0AAJ6NZS5"/>
<keyword evidence="1" id="KW-0808">Transferase</keyword>